<keyword evidence="3 6" id="KW-1133">Transmembrane helix</keyword>
<dbReference type="PROSITE" id="PS50850">
    <property type="entry name" value="MFS"/>
    <property type="match status" value="1"/>
</dbReference>
<evidence type="ECO:0000256" key="4">
    <source>
        <dbReference type="ARBA" id="ARBA00023136"/>
    </source>
</evidence>
<feature type="transmembrane region" description="Helical" evidence="6">
    <location>
        <begin position="164"/>
        <end position="184"/>
    </location>
</feature>
<evidence type="ECO:0000256" key="2">
    <source>
        <dbReference type="ARBA" id="ARBA00022692"/>
    </source>
</evidence>
<feature type="transmembrane region" description="Helical" evidence="6">
    <location>
        <begin position="297"/>
        <end position="316"/>
    </location>
</feature>
<feature type="transmembrane region" description="Helical" evidence="6">
    <location>
        <begin position="337"/>
        <end position="363"/>
    </location>
</feature>
<dbReference type="GO" id="GO:0022857">
    <property type="term" value="F:transmembrane transporter activity"/>
    <property type="evidence" value="ECO:0007669"/>
    <property type="project" value="InterPro"/>
</dbReference>
<evidence type="ECO:0000313" key="9">
    <source>
        <dbReference type="Proteomes" id="UP000800041"/>
    </source>
</evidence>
<name>A0A6G1GLI3_9PEZI</name>
<dbReference type="AlphaFoldDB" id="A0A6G1GLI3"/>
<dbReference type="SUPFAM" id="SSF103473">
    <property type="entry name" value="MFS general substrate transporter"/>
    <property type="match status" value="1"/>
</dbReference>
<dbReference type="GO" id="GO:0005886">
    <property type="term" value="C:plasma membrane"/>
    <property type="evidence" value="ECO:0007669"/>
    <property type="project" value="TreeGrafter"/>
</dbReference>
<evidence type="ECO:0000256" key="6">
    <source>
        <dbReference type="SAM" id="Phobius"/>
    </source>
</evidence>
<dbReference type="Gene3D" id="1.20.1250.20">
    <property type="entry name" value="MFS general substrate transporter like domains"/>
    <property type="match status" value="1"/>
</dbReference>
<feature type="region of interest" description="Disordered" evidence="5">
    <location>
        <begin position="39"/>
        <end position="59"/>
    </location>
</feature>
<keyword evidence="4 6" id="KW-0472">Membrane</keyword>
<sequence length="495" mass="53187">MSPNFRTSFHPVTIVEPEPAKTTRRHVPRHLKSFGSLYSAAENDGDDGEALGGEKSAEESTVTEYPHGLKLVLIILSGALPYIVTVLDDTVVATIIPVLVSDFKAPADIGWYASAYFLPLTVCMPIFGKAYSLWRIKWLFMGALVVLLIGSILCAAAQSSVAFIMGRAIAGTGASGIITGAMRLMMIAVAREKRTYLEGFGAIIMGLCTMSGPIMGGGIADTIGWRWSFWINAPIAGFSLIIVLTIFPREKVGGGNFDLPIGEKLKRLDPIGALLLVAGVICLISALQIASTSTWDSTTVVVLLGMFAIFLIAFLVHEKFTSFAISIVPRKLFQVRTVWTCCVGLFFMFAGFINFVFFLAIFFQVRGTLFSRDDQTLISTQAVQGQTPLMSSIRLLPYVLSVSIGAGVVAVLVAKVRYYNPFFAIGAVFFAVGAGLVSTIDADVSPPKWIGYQIILGLGVGFVLLANVVPGQTTLAEKYHSVANGLTFLCSMLGA</sequence>
<evidence type="ECO:0000256" key="1">
    <source>
        <dbReference type="ARBA" id="ARBA00004141"/>
    </source>
</evidence>
<dbReference type="EMBL" id="ML977196">
    <property type="protein sequence ID" value="KAF1981617.1"/>
    <property type="molecule type" value="Genomic_DNA"/>
</dbReference>
<evidence type="ECO:0000259" key="7">
    <source>
        <dbReference type="PROSITE" id="PS50850"/>
    </source>
</evidence>
<feature type="transmembrane region" description="Helical" evidence="6">
    <location>
        <begin position="71"/>
        <end position="97"/>
    </location>
</feature>
<keyword evidence="2 6" id="KW-0812">Transmembrane</keyword>
<dbReference type="InterPro" id="IPR020846">
    <property type="entry name" value="MFS_dom"/>
</dbReference>
<feature type="domain" description="Major facilitator superfamily (MFS) profile" evidence="7">
    <location>
        <begin position="74"/>
        <end position="495"/>
    </location>
</feature>
<dbReference type="InterPro" id="IPR036259">
    <property type="entry name" value="MFS_trans_sf"/>
</dbReference>
<evidence type="ECO:0000256" key="5">
    <source>
        <dbReference type="SAM" id="MobiDB-lite"/>
    </source>
</evidence>
<dbReference type="Pfam" id="PF07690">
    <property type="entry name" value="MFS_1"/>
    <property type="match status" value="1"/>
</dbReference>
<organism evidence="8 9">
    <name type="scientific">Aulographum hederae CBS 113979</name>
    <dbReference type="NCBI Taxonomy" id="1176131"/>
    <lineage>
        <taxon>Eukaryota</taxon>
        <taxon>Fungi</taxon>
        <taxon>Dikarya</taxon>
        <taxon>Ascomycota</taxon>
        <taxon>Pezizomycotina</taxon>
        <taxon>Dothideomycetes</taxon>
        <taxon>Pleosporomycetidae</taxon>
        <taxon>Aulographales</taxon>
        <taxon>Aulographaceae</taxon>
    </lineage>
</organism>
<feature type="transmembrane region" description="Helical" evidence="6">
    <location>
        <begin position="268"/>
        <end position="291"/>
    </location>
</feature>
<dbReference type="InterPro" id="IPR011701">
    <property type="entry name" value="MFS"/>
</dbReference>
<gene>
    <name evidence="8" type="ORF">K402DRAFT_232521</name>
</gene>
<protein>
    <submittedName>
        <fullName evidence="8">MFS general substrate transporter</fullName>
    </submittedName>
</protein>
<proteinExistence type="predicted"/>
<feature type="transmembrane region" description="Helical" evidence="6">
    <location>
        <begin position="227"/>
        <end position="247"/>
    </location>
</feature>
<accession>A0A6G1GLI3</accession>
<dbReference type="PANTHER" id="PTHR23501">
    <property type="entry name" value="MAJOR FACILITATOR SUPERFAMILY"/>
    <property type="match status" value="1"/>
</dbReference>
<evidence type="ECO:0000313" key="8">
    <source>
        <dbReference type="EMBL" id="KAF1981617.1"/>
    </source>
</evidence>
<reference evidence="8" key="1">
    <citation type="journal article" date="2020" name="Stud. Mycol.">
        <title>101 Dothideomycetes genomes: a test case for predicting lifestyles and emergence of pathogens.</title>
        <authorList>
            <person name="Haridas S."/>
            <person name="Albert R."/>
            <person name="Binder M."/>
            <person name="Bloem J."/>
            <person name="Labutti K."/>
            <person name="Salamov A."/>
            <person name="Andreopoulos B."/>
            <person name="Baker S."/>
            <person name="Barry K."/>
            <person name="Bills G."/>
            <person name="Bluhm B."/>
            <person name="Cannon C."/>
            <person name="Castanera R."/>
            <person name="Culley D."/>
            <person name="Daum C."/>
            <person name="Ezra D."/>
            <person name="Gonzalez J."/>
            <person name="Henrissat B."/>
            <person name="Kuo A."/>
            <person name="Liang C."/>
            <person name="Lipzen A."/>
            <person name="Lutzoni F."/>
            <person name="Magnuson J."/>
            <person name="Mondo S."/>
            <person name="Nolan M."/>
            <person name="Ohm R."/>
            <person name="Pangilinan J."/>
            <person name="Park H.-J."/>
            <person name="Ramirez L."/>
            <person name="Alfaro M."/>
            <person name="Sun H."/>
            <person name="Tritt A."/>
            <person name="Yoshinaga Y."/>
            <person name="Zwiers L.-H."/>
            <person name="Turgeon B."/>
            <person name="Goodwin S."/>
            <person name="Spatafora J."/>
            <person name="Crous P."/>
            <person name="Grigoriev I."/>
        </authorList>
    </citation>
    <scope>NUCLEOTIDE SEQUENCE</scope>
    <source>
        <strain evidence="8">CBS 113979</strain>
    </source>
</reference>
<feature type="transmembrane region" description="Helical" evidence="6">
    <location>
        <begin position="196"/>
        <end position="215"/>
    </location>
</feature>
<feature type="transmembrane region" description="Helical" evidence="6">
    <location>
        <begin position="450"/>
        <end position="469"/>
    </location>
</feature>
<dbReference type="OrthoDB" id="3546897at2759"/>
<dbReference type="PANTHER" id="PTHR23501:SF198">
    <property type="entry name" value="AZOLE RESISTANCE PROTEIN 1-RELATED"/>
    <property type="match status" value="1"/>
</dbReference>
<feature type="transmembrane region" description="Helical" evidence="6">
    <location>
        <begin position="395"/>
        <end position="414"/>
    </location>
</feature>
<dbReference type="Proteomes" id="UP000800041">
    <property type="component" value="Unassembled WGS sequence"/>
</dbReference>
<keyword evidence="9" id="KW-1185">Reference proteome</keyword>
<feature type="transmembrane region" description="Helical" evidence="6">
    <location>
        <begin position="421"/>
        <end position="438"/>
    </location>
</feature>
<feature type="transmembrane region" description="Helical" evidence="6">
    <location>
        <begin position="109"/>
        <end position="127"/>
    </location>
</feature>
<comment type="subcellular location">
    <subcellularLocation>
        <location evidence="1">Membrane</location>
        <topology evidence="1">Multi-pass membrane protein</topology>
    </subcellularLocation>
</comment>
<feature type="transmembrane region" description="Helical" evidence="6">
    <location>
        <begin position="139"/>
        <end position="158"/>
    </location>
</feature>
<evidence type="ECO:0000256" key="3">
    <source>
        <dbReference type="ARBA" id="ARBA00022989"/>
    </source>
</evidence>